<evidence type="ECO:0000313" key="5">
    <source>
        <dbReference type="Proteomes" id="UP000320475"/>
    </source>
</evidence>
<feature type="compositionally biased region" description="Polar residues" evidence="1">
    <location>
        <begin position="213"/>
        <end position="231"/>
    </location>
</feature>
<proteinExistence type="predicted"/>
<evidence type="ECO:0008006" key="6">
    <source>
        <dbReference type="Google" id="ProtNLM"/>
    </source>
</evidence>
<feature type="region of interest" description="Disordered" evidence="1">
    <location>
        <begin position="200"/>
        <end position="231"/>
    </location>
</feature>
<dbReference type="VEuPathDB" id="FungiDB:SeMB42_g07810"/>
<evidence type="ECO:0000313" key="4">
    <source>
        <dbReference type="EMBL" id="TPX35842.1"/>
    </source>
</evidence>
<feature type="chain" id="PRO_5021349445" description="Transmembrane protein" evidence="3">
    <location>
        <begin position="23"/>
        <end position="401"/>
    </location>
</feature>
<comment type="caution">
    <text evidence="4">The sequence shown here is derived from an EMBL/GenBank/DDBJ whole genome shotgun (WGS) entry which is preliminary data.</text>
</comment>
<feature type="transmembrane region" description="Helical" evidence="2">
    <location>
        <begin position="361"/>
        <end position="382"/>
    </location>
</feature>
<reference evidence="4 5" key="1">
    <citation type="journal article" date="2019" name="Sci. Rep.">
        <title>Comparative genomics of chytrid fungi reveal insights into the obligate biotrophic and pathogenic lifestyle of Synchytrium endobioticum.</title>
        <authorList>
            <person name="van de Vossenberg B.T.L.H."/>
            <person name="Warris S."/>
            <person name="Nguyen H.D.T."/>
            <person name="van Gent-Pelzer M.P.E."/>
            <person name="Joly D.L."/>
            <person name="van de Geest H.C."/>
            <person name="Bonants P.J.M."/>
            <person name="Smith D.S."/>
            <person name="Levesque C.A."/>
            <person name="van der Lee T.A.J."/>
        </authorList>
    </citation>
    <scope>NUCLEOTIDE SEQUENCE [LARGE SCALE GENOMIC DNA]</scope>
    <source>
        <strain evidence="4 5">LEV6574</strain>
    </source>
</reference>
<evidence type="ECO:0000256" key="1">
    <source>
        <dbReference type="SAM" id="MobiDB-lite"/>
    </source>
</evidence>
<feature type="signal peptide" evidence="3">
    <location>
        <begin position="1"/>
        <end position="22"/>
    </location>
</feature>
<evidence type="ECO:0000256" key="2">
    <source>
        <dbReference type="SAM" id="Phobius"/>
    </source>
</evidence>
<gene>
    <name evidence="4" type="ORF">SeLEV6574_g08136</name>
</gene>
<dbReference type="Proteomes" id="UP000320475">
    <property type="component" value="Unassembled WGS sequence"/>
</dbReference>
<keyword evidence="3" id="KW-0732">Signal</keyword>
<dbReference type="AlphaFoldDB" id="A0A507C897"/>
<sequence>MYWSTPLSIAISSFVLLQLANGLALDSRHQLETIDTTKHAVGHHLAKRMLSPAEARSDAVVPRTTTPIDDEDCCSMRLNLFGASALFSVTAAILLVNILSQSPHPNSALVYSMILAIVAAVMSGIFGCYASSAARSISPPVSRAASPPVSAPVTPLRGLVASRPAYPHTAYGTHPSTAGDVENAPQLHTMEERRNIAAARVSQDWTRDDAAGTSGSFEIGQSSDQRTNSQSPLVDSAVDIHPYFNHDQYHTLQGFSTQGMSDDRSHSNPACCFGSAGTRSIDGNPVMYEEYDVYLASALTGGRIHQIETIDTTKHAGAHHLARRMYDPESVRRASPPYAFRKLQRSTSGDIAQLRSTDSKFFGISVLCGALIIGVFTAFLAVHGMSPGIIPDKAPEQAHVK</sequence>
<evidence type="ECO:0000256" key="3">
    <source>
        <dbReference type="SAM" id="SignalP"/>
    </source>
</evidence>
<feature type="transmembrane region" description="Helical" evidence="2">
    <location>
        <begin position="78"/>
        <end position="96"/>
    </location>
</feature>
<organism evidence="4 5">
    <name type="scientific">Synchytrium endobioticum</name>
    <dbReference type="NCBI Taxonomy" id="286115"/>
    <lineage>
        <taxon>Eukaryota</taxon>
        <taxon>Fungi</taxon>
        <taxon>Fungi incertae sedis</taxon>
        <taxon>Chytridiomycota</taxon>
        <taxon>Chytridiomycota incertae sedis</taxon>
        <taxon>Chytridiomycetes</taxon>
        <taxon>Synchytriales</taxon>
        <taxon>Synchytriaceae</taxon>
        <taxon>Synchytrium</taxon>
    </lineage>
</organism>
<dbReference type="EMBL" id="QEAM01000736">
    <property type="protein sequence ID" value="TPX35842.1"/>
    <property type="molecule type" value="Genomic_DNA"/>
</dbReference>
<keyword evidence="2" id="KW-0812">Transmembrane</keyword>
<protein>
    <recommendedName>
        <fullName evidence="6">Transmembrane protein</fullName>
    </recommendedName>
</protein>
<accession>A0A507C897</accession>
<keyword evidence="2" id="KW-0472">Membrane</keyword>
<name>A0A507C897_9FUNG</name>
<feature type="transmembrane region" description="Helical" evidence="2">
    <location>
        <begin position="108"/>
        <end position="132"/>
    </location>
</feature>
<keyword evidence="2" id="KW-1133">Transmembrane helix</keyword>